<gene>
    <name evidence="3" type="ORF">AB6A40_005309</name>
</gene>
<dbReference type="InterPro" id="IPR036047">
    <property type="entry name" value="F-box-like_dom_sf"/>
</dbReference>
<dbReference type="PROSITE" id="PS50181">
    <property type="entry name" value="FBOX"/>
    <property type="match status" value="1"/>
</dbReference>
<feature type="domain" description="F-box" evidence="2">
    <location>
        <begin position="1"/>
        <end position="35"/>
    </location>
</feature>
<dbReference type="InterPro" id="IPR006553">
    <property type="entry name" value="Leu-rich_rpt_Cys-con_subtyp"/>
</dbReference>
<dbReference type="SUPFAM" id="SSF52047">
    <property type="entry name" value="RNI-like"/>
    <property type="match status" value="1"/>
</dbReference>
<dbReference type="Gene3D" id="1.20.1280.50">
    <property type="match status" value="1"/>
</dbReference>
<sequence length="304" mass="33615">MDSVPAEILTSILVRLADKDRLAASYTCQRWFRVLLPLLPRVSTLSISLDSVSCHAQLFNDKNNDASVIVCLCPSHANSHAAILKHFLSNAGSQINTLVIDDDYISKETTNPHLADVFFHSLFSYVPENLSELHLHGVDLSLVRPWSFALISKFHSLRALTISGSALPLNSESFTARLLASTFHSLTNIDLSYNDQVTDKLVGILARRCPYLEDINLSNCGQVTALSLVIFCESALNRSAEMLTANIGSTSFDLHMLERYIASPLLSGGNDWVATSLKLEIGYSRDAICLQNTRYNHLMIVALF</sequence>
<dbReference type="InterPro" id="IPR001810">
    <property type="entry name" value="F-box_dom"/>
</dbReference>
<proteinExistence type="predicted"/>
<evidence type="ECO:0000256" key="1">
    <source>
        <dbReference type="ARBA" id="ARBA00022786"/>
    </source>
</evidence>
<name>A0ABD6EQR1_9BILA</name>
<comment type="caution">
    <text evidence="3">The sequence shown here is derived from an EMBL/GenBank/DDBJ whole genome shotgun (WGS) entry which is preliminary data.</text>
</comment>
<dbReference type="AlphaFoldDB" id="A0ABD6EQR1"/>
<evidence type="ECO:0000313" key="4">
    <source>
        <dbReference type="Proteomes" id="UP001608902"/>
    </source>
</evidence>
<dbReference type="InterPro" id="IPR032675">
    <property type="entry name" value="LRR_dom_sf"/>
</dbReference>
<protein>
    <recommendedName>
        <fullName evidence="2">F-box domain-containing protein</fullName>
    </recommendedName>
</protein>
<evidence type="ECO:0000313" key="3">
    <source>
        <dbReference type="EMBL" id="MFH4978600.1"/>
    </source>
</evidence>
<dbReference type="SUPFAM" id="SSF81383">
    <property type="entry name" value="F-box domain"/>
    <property type="match status" value="1"/>
</dbReference>
<dbReference type="EMBL" id="JBGFUD010003334">
    <property type="protein sequence ID" value="MFH4978600.1"/>
    <property type="molecule type" value="Genomic_DNA"/>
</dbReference>
<keyword evidence="1" id="KW-0833">Ubl conjugation pathway</keyword>
<reference evidence="3 4" key="1">
    <citation type="submission" date="2024-08" db="EMBL/GenBank/DDBJ databases">
        <title>Gnathostoma spinigerum genome.</title>
        <authorList>
            <person name="Gonzalez-Bertolin B."/>
            <person name="Monzon S."/>
            <person name="Zaballos A."/>
            <person name="Jimenez P."/>
            <person name="Dekumyoy P."/>
            <person name="Varona S."/>
            <person name="Cuesta I."/>
            <person name="Sumanam S."/>
            <person name="Adisakwattana P."/>
            <person name="Gasser R.B."/>
            <person name="Hernandez-Gonzalez A."/>
            <person name="Young N.D."/>
            <person name="Perteguer M.J."/>
        </authorList>
    </citation>
    <scope>NUCLEOTIDE SEQUENCE [LARGE SCALE GENOMIC DNA]</scope>
    <source>
        <strain evidence="3">AL3</strain>
        <tissue evidence="3">Liver</tissue>
    </source>
</reference>
<dbReference type="Proteomes" id="UP001608902">
    <property type="component" value="Unassembled WGS sequence"/>
</dbReference>
<dbReference type="Gene3D" id="3.80.10.10">
    <property type="entry name" value="Ribonuclease Inhibitor"/>
    <property type="match status" value="1"/>
</dbReference>
<dbReference type="SMART" id="SM00367">
    <property type="entry name" value="LRR_CC"/>
    <property type="match status" value="2"/>
</dbReference>
<keyword evidence="4" id="KW-1185">Reference proteome</keyword>
<accession>A0ABD6EQR1</accession>
<organism evidence="3 4">
    <name type="scientific">Gnathostoma spinigerum</name>
    <dbReference type="NCBI Taxonomy" id="75299"/>
    <lineage>
        <taxon>Eukaryota</taxon>
        <taxon>Metazoa</taxon>
        <taxon>Ecdysozoa</taxon>
        <taxon>Nematoda</taxon>
        <taxon>Chromadorea</taxon>
        <taxon>Rhabditida</taxon>
        <taxon>Spirurina</taxon>
        <taxon>Gnathostomatomorpha</taxon>
        <taxon>Gnathostomatoidea</taxon>
        <taxon>Gnathostomatidae</taxon>
        <taxon>Gnathostoma</taxon>
    </lineage>
</organism>
<evidence type="ECO:0000259" key="2">
    <source>
        <dbReference type="PROSITE" id="PS50181"/>
    </source>
</evidence>